<dbReference type="EMBL" id="OA883253">
    <property type="protein sequence ID" value="CAD7278386.1"/>
    <property type="molecule type" value="Genomic_DNA"/>
</dbReference>
<dbReference type="AlphaFoldDB" id="A0A7R9BQX8"/>
<dbReference type="InterPro" id="IPR034601">
    <property type="entry name" value="LAMTOR4"/>
</dbReference>
<sequence length="88" mass="9702">MIPSLEQIPSQVGYMVLSLDGAILNSGGQLSNLENFAEKILKLLPACWDLVETTGCPETIQTISVNYSGYSYIIAKSNNRLHVVKRVF</sequence>
<gene>
    <name evidence="5" type="ORF">NMOB1V02_LOCUS6093</name>
</gene>
<dbReference type="PANTHER" id="PTHR33967:SF1">
    <property type="entry name" value="RAGULATOR COMPLEX PROTEIN LAMTOR4"/>
    <property type="match status" value="1"/>
</dbReference>
<dbReference type="OrthoDB" id="275011at2759"/>
<proteinExistence type="inferred from homology"/>
<organism evidence="5">
    <name type="scientific">Notodromas monacha</name>
    <dbReference type="NCBI Taxonomy" id="399045"/>
    <lineage>
        <taxon>Eukaryota</taxon>
        <taxon>Metazoa</taxon>
        <taxon>Ecdysozoa</taxon>
        <taxon>Arthropoda</taxon>
        <taxon>Crustacea</taxon>
        <taxon>Oligostraca</taxon>
        <taxon>Ostracoda</taxon>
        <taxon>Podocopa</taxon>
        <taxon>Podocopida</taxon>
        <taxon>Cypridocopina</taxon>
        <taxon>Cypridoidea</taxon>
        <taxon>Cyprididae</taxon>
        <taxon>Notodromas</taxon>
    </lineage>
</organism>
<dbReference type="GO" id="GO:0071986">
    <property type="term" value="C:Ragulator complex"/>
    <property type="evidence" value="ECO:0007669"/>
    <property type="project" value="InterPro"/>
</dbReference>
<dbReference type="GO" id="GO:0005764">
    <property type="term" value="C:lysosome"/>
    <property type="evidence" value="ECO:0007669"/>
    <property type="project" value="UniProtKB-SubCell"/>
</dbReference>
<keyword evidence="3" id="KW-0458">Lysosome</keyword>
<comment type="subcellular location">
    <subcellularLocation>
        <location evidence="1">Lysosome</location>
    </subcellularLocation>
</comment>
<reference evidence="5" key="1">
    <citation type="submission" date="2020-11" db="EMBL/GenBank/DDBJ databases">
        <authorList>
            <person name="Tran Van P."/>
        </authorList>
    </citation>
    <scope>NUCLEOTIDE SEQUENCE</scope>
</reference>
<dbReference type="GO" id="GO:0071230">
    <property type="term" value="P:cellular response to amino acid stimulus"/>
    <property type="evidence" value="ECO:0007669"/>
    <property type="project" value="InterPro"/>
</dbReference>
<keyword evidence="6" id="KW-1185">Reference proteome</keyword>
<evidence type="ECO:0000256" key="2">
    <source>
        <dbReference type="ARBA" id="ARBA00010627"/>
    </source>
</evidence>
<dbReference type="GO" id="GO:0005085">
    <property type="term" value="F:guanyl-nucleotide exchange factor activity"/>
    <property type="evidence" value="ECO:0007669"/>
    <property type="project" value="TreeGrafter"/>
</dbReference>
<dbReference type="EMBL" id="CAJPEX010001216">
    <property type="protein sequence ID" value="CAG0918538.1"/>
    <property type="molecule type" value="Genomic_DNA"/>
</dbReference>
<name>A0A7R9BQX8_9CRUS</name>
<protein>
    <recommendedName>
        <fullName evidence="4">Late endosomal/lysosomal adaptor and MAPK and MTOR activator 4</fullName>
    </recommendedName>
</protein>
<evidence type="ECO:0000256" key="3">
    <source>
        <dbReference type="ARBA" id="ARBA00023228"/>
    </source>
</evidence>
<accession>A0A7R9BQX8</accession>
<evidence type="ECO:0000256" key="1">
    <source>
        <dbReference type="ARBA" id="ARBA00004371"/>
    </source>
</evidence>
<evidence type="ECO:0000313" key="5">
    <source>
        <dbReference type="EMBL" id="CAD7278386.1"/>
    </source>
</evidence>
<evidence type="ECO:0000256" key="4">
    <source>
        <dbReference type="ARBA" id="ARBA00032690"/>
    </source>
</evidence>
<evidence type="ECO:0000313" key="6">
    <source>
        <dbReference type="Proteomes" id="UP000678499"/>
    </source>
</evidence>
<comment type="similarity">
    <text evidence="2">Belongs to the LAMTOR4 family.</text>
</comment>
<dbReference type="PANTHER" id="PTHR33967">
    <property type="entry name" value="RAGULATOR COMPLEX PROTEIN LAMTOR4"/>
    <property type="match status" value="1"/>
</dbReference>
<dbReference type="Proteomes" id="UP000678499">
    <property type="component" value="Unassembled WGS sequence"/>
</dbReference>
<dbReference type="GO" id="GO:0032008">
    <property type="term" value="P:positive regulation of TOR signaling"/>
    <property type="evidence" value="ECO:0007669"/>
    <property type="project" value="InterPro"/>
</dbReference>